<evidence type="ECO:0000313" key="3">
    <source>
        <dbReference type="EMBL" id="THC96518.1"/>
    </source>
</evidence>
<keyword evidence="4" id="KW-1185">Reference proteome</keyword>
<dbReference type="EMBL" id="QUQM01000007">
    <property type="protein sequence ID" value="KAA8645994.1"/>
    <property type="molecule type" value="Genomic_DNA"/>
</dbReference>
<organism evidence="3 4">
    <name type="scientific">Aspergillus tanneri</name>
    <dbReference type="NCBI Taxonomy" id="1220188"/>
    <lineage>
        <taxon>Eukaryota</taxon>
        <taxon>Fungi</taxon>
        <taxon>Dikarya</taxon>
        <taxon>Ascomycota</taxon>
        <taxon>Pezizomycotina</taxon>
        <taxon>Eurotiomycetes</taxon>
        <taxon>Eurotiomycetidae</taxon>
        <taxon>Eurotiales</taxon>
        <taxon>Aspergillaceae</taxon>
        <taxon>Aspergillus</taxon>
        <taxon>Aspergillus subgen. Circumdati</taxon>
    </lineage>
</organism>
<name>A0A4S3JP00_9EURO</name>
<accession>A0A4S3JP00</accession>
<feature type="compositionally biased region" description="Low complexity" evidence="1">
    <location>
        <begin position="154"/>
        <end position="178"/>
    </location>
</feature>
<dbReference type="RefSeq" id="XP_033425355.1">
    <property type="nucleotide sequence ID" value="XM_033572040.1"/>
</dbReference>
<dbReference type="OrthoDB" id="4186058at2759"/>
<feature type="compositionally biased region" description="Basic residues" evidence="1">
    <location>
        <begin position="105"/>
        <end position="116"/>
    </location>
</feature>
<feature type="compositionally biased region" description="Polar residues" evidence="1">
    <location>
        <begin position="1"/>
        <end position="34"/>
    </location>
</feature>
<feature type="region of interest" description="Disordered" evidence="1">
    <location>
        <begin position="1"/>
        <end position="54"/>
    </location>
</feature>
<evidence type="ECO:0000313" key="4">
    <source>
        <dbReference type="Proteomes" id="UP000308092"/>
    </source>
</evidence>
<dbReference type="Proteomes" id="UP000324241">
    <property type="component" value="Unassembled WGS sequence"/>
</dbReference>
<dbReference type="AlphaFoldDB" id="A0A4S3JP00"/>
<evidence type="ECO:0000313" key="5">
    <source>
        <dbReference type="Proteomes" id="UP000324241"/>
    </source>
</evidence>
<dbReference type="VEuPathDB" id="FungiDB:EYZ11_004017"/>
<evidence type="ECO:0000256" key="1">
    <source>
        <dbReference type="SAM" id="MobiDB-lite"/>
    </source>
</evidence>
<dbReference type="Proteomes" id="UP000308092">
    <property type="component" value="Unassembled WGS sequence"/>
</dbReference>
<dbReference type="GeneID" id="54330117"/>
<proteinExistence type="predicted"/>
<feature type="compositionally biased region" description="Polar residues" evidence="1">
    <location>
        <begin position="137"/>
        <end position="146"/>
    </location>
</feature>
<feature type="region of interest" description="Disordered" evidence="1">
    <location>
        <begin position="100"/>
        <end position="191"/>
    </location>
</feature>
<sequence length="191" mass="20940">MNETPGTNASIPYRIQTTAPWSNGQPHNSSTENQPADGISNAEDIATREAEYDTDTVVVKPYAVEEPDDDDLTAEDNSGKWQADLVSSMEDLHCDSEGATLPIVHRQRRGRKRKPHTTITETLPPFIPNQGGKSDAQYAQGSNLSPKRQRRRNSLTPLELSENTSTESFSSRSPSTDTGDGLIALDPMDLD</sequence>
<reference evidence="3 4" key="1">
    <citation type="submission" date="2019-03" db="EMBL/GenBank/DDBJ databases">
        <title>The genome sequence of a newly discovered highly antifungal drug resistant Aspergillus species, Aspergillus tanneri NIH 1004.</title>
        <authorList>
            <person name="Mounaud S."/>
            <person name="Singh I."/>
            <person name="Joardar V."/>
            <person name="Pakala S."/>
            <person name="Pakala S."/>
            <person name="Venepally P."/>
            <person name="Hoover J."/>
            <person name="Nierman W."/>
            <person name="Chung J."/>
            <person name="Losada L."/>
        </authorList>
    </citation>
    <scope>NUCLEOTIDE SEQUENCE [LARGE SCALE GENOMIC DNA]</scope>
    <source>
        <strain evidence="3 4">NIH1004</strain>
    </source>
</reference>
<evidence type="ECO:0000313" key="2">
    <source>
        <dbReference type="EMBL" id="KAA8645994.1"/>
    </source>
</evidence>
<protein>
    <submittedName>
        <fullName evidence="3">Uncharacterized protein</fullName>
    </submittedName>
</protein>
<gene>
    <name evidence="2" type="ORF">ATNIH1004_007415</name>
    <name evidence="3" type="ORF">EYZ11_004017</name>
</gene>
<dbReference type="EMBL" id="SOSA01000110">
    <property type="protein sequence ID" value="THC96518.1"/>
    <property type="molecule type" value="Genomic_DNA"/>
</dbReference>
<reference evidence="2 5" key="2">
    <citation type="submission" date="2019-08" db="EMBL/GenBank/DDBJ databases">
        <title>The genome sequence of a newly discovered highly antifungal drug resistant Aspergillus species, Aspergillus tanneri NIH 1004.</title>
        <authorList>
            <person name="Mounaud S."/>
            <person name="Singh I."/>
            <person name="Joardar V."/>
            <person name="Pakala S."/>
            <person name="Pakala S."/>
            <person name="Venepally P."/>
            <person name="Chung J.K."/>
            <person name="Losada L."/>
            <person name="Nierman W.C."/>
        </authorList>
    </citation>
    <scope>NUCLEOTIDE SEQUENCE [LARGE SCALE GENOMIC DNA]</scope>
    <source>
        <strain evidence="2 5">NIH1004</strain>
    </source>
</reference>
<comment type="caution">
    <text evidence="3">The sequence shown here is derived from an EMBL/GenBank/DDBJ whole genome shotgun (WGS) entry which is preliminary data.</text>
</comment>